<evidence type="ECO:0000256" key="3">
    <source>
        <dbReference type="ARBA" id="ARBA00023163"/>
    </source>
</evidence>
<dbReference type="SMART" id="SM00342">
    <property type="entry name" value="HTH_ARAC"/>
    <property type="match status" value="1"/>
</dbReference>
<evidence type="ECO:0000256" key="2">
    <source>
        <dbReference type="ARBA" id="ARBA00023125"/>
    </source>
</evidence>
<comment type="caution">
    <text evidence="5">The sequence shown here is derived from an EMBL/GenBank/DDBJ whole genome shotgun (WGS) entry which is preliminary data.</text>
</comment>
<keyword evidence="2" id="KW-0238">DNA-binding</keyword>
<dbReference type="RefSeq" id="WP_281093956.1">
    <property type="nucleotide sequence ID" value="NZ_JARYZI010000004.1"/>
</dbReference>
<dbReference type="SUPFAM" id="SSF46689">
    <property type="entry name" value="Homeodomain-like"/>
    <property type="match status" value="2"/>
</dbReference>
<sequence length="308" mass="35287">MNDTWEKLYDTVRTKEFQSIQDNLAKSSDLAIITVDYKGRPLTAHSECSSFCEKIRTIPEYAKLCEKCDSHGGLEAARSKEPFIYLCHANVIDVAVPIMVNDMYLGGIMAGQIRLDPSESEVEIEQIYRPSDLEGLFTDNPMLKADYDELPLVSFHKIEATAKILQTICKYMVQNPGEKLLDELTSSVEGFNHFEKRNNLTNEELLKPAIHYISEHYSEKIRLKQLAHVCNVSESYFSRLFPKNYGKNVTQYINDIRINKAKLLLSNQEMTVNYIARVCGYDDSSYFIKCFKKSNGVTPQEYRKAIGQ</sequence>
<reference evidence="5 6" key="1">
    <citation type="submission" date="2023-04" db="EMBL/GenBank/DDBJ databases">
        <title>Fusibacter bizertensis strain WBS, isolated from littoral bottom sediments of the Arctic seas - biochemical and genomic analysis.</title>
        <authorList>
            <person name="Brioukhanov A.L."/>
        </authorList>
    </citation>
    <scope>NUCLEOTIDE SEQUENCE [LARGE SCALE GENOMIC DNA]</scope>
    <source>
        <strain evidence="5 6">WBS</strain>
    </source>
</reference>
<keyword evidence="6" id="KW-1185">Reference proteome</keyword>
<dbReference type="PANTHER" id="PTHR43280:SF28">
    <property type="entry name" value="HTH-TYPE TRANSCRIPTIONAL ACTIVATOR RHAS"/>
    <property type="match status" value="1"/>
</dbReference>
<keyword evidence="3" id="KW-0804">Transcription</keyword>
<accession>A0ABT6NCI4</accession>
<protein>
    <submittedName>
        <fullName evidence="5">PocR ligand-binding domain-containing protein</fullName>
    </submittedName>
</protein>
<dbReference type="InterPro" id="IPR009057">
    <property type="entry name" value="Homeodomain-like_sf"/>
</dbReference>
<evidence type="ECO:0000313" key="6">
    <source>
        <dbReference type="Proteomes" id="UP001158045"/>
    </source>
</evidence>
<dbReference type="Pfam" id="PF12833">
    <property type="entry name" value="HTH_18"/>
    <property type="match status" value="1"/>
</dbReference>
<dbReference type="PANTHER" id="PTHR43280">
    <property type="entry name" value="ARAC-FAMILY TRANSCRIPTIONAL REGULATOR"/>
    <property type="match status" value="1"/>
</dbReference>
<dbReference type="Proteomes" id="UP001158045">
    <property type="component" value="Unassembled WGS sequence"/>
</dbReference>
<gene>
    <name evidence="5" type="ORF">QE109_08215</name>
</gene>
<proteinExistence type="predicted"/>
<keyword evidence="1" id="KW-0805">Transcription regulation</keyword>
<dbReference type="PRINTS" id="PR00032">
    <property type="entry name" value="HTHARAC"/>
</dbReference>
<dbReference type="InterPro" id="IPR018060">
    <property type="entry name" value="HTH_AraC"/>
</dbReference>
<dbReference type="PROSITE" id="PS00041">
    <property type="entry name" value="HTH_ARAC_FAMILY_1"/>
    <property type="match status" value="1"/>
</dbReference>
<name>A0ABT6NCI4_9FIRM</name>
<organism evidence="5 6">
    <name type="scientific">Fusibacter bizertensis</name>
    <dbReference type="NCBI Taxonomy" id="1488331"/>
    <lineage>
        <taxon>Bacteria</taxon>
        <taxon>Bacillati</taxon>
        <taxon>Bacillota</taxon>
        <taxon>Clostridia</taxon>
        <taxon>Eubacteriales</taxon>
        <taxon>Eubacteriales Family XII. Incertae Sedis</taxon>
        <taxon>Fusibacter</taxon>
    </lineage>
</organism>
<dbReference type="Pfam" id="PF10114">
    <property type="entry name" value="PocR"/>
    <property type="match status" value="1"/>
</dbReference>
<dbReference type="EMBL" id="JARYZI010000004">
    <property type="protein sequence ID" value="MDH8678129.1"/>
    <property type="molecule type" value="Genomic_DNA"/>
</dbReference>
<dbReference type="InterPro" id="IPR018062">
    <property type="entry name" value="HTH_AraC-typ_CS"/>
</dbReference>
<dbReference type="InterPro" id="IPR018771">
    <property type="entry name" value="PocR_dom"/>
</dbReference>
<evidence type="ECO:0000259" key="4">
    <source>
        <dbReference type="PROSITE" id="PS01124"/>
    </source>
</evidence>
<feature type="domain" description="HTH araC/xylS-type" evidence="4">
    <location>
        <begin position="207"/>
        <end position="305"/>
    </location>
</feature>
<dbReference type="PROSITE" id="PS01124">
    <property type="entry name" value="HTH_ARAC_FAMILY_2"/>
    <property type="match status" value="1"/>
</dbReference>
<evidence type="ECO:0000256" key="1">
    <source>
        <dbReference type="ARBA" id="ARBA00023015"/>
    </source>
</evidence>
<dbReference type="InterPro" id="IPR020449">
    <property type="entry name" value="Tscrpt_reg_AraC-type_HTH"/>
</dbReference>
<dbReference type="Gene3D" id="1.10.10.60">
    <property type="entry name" value="Homeodomain-like"/>
    <property type="match status" value="2"/>
</dbReference>
<evidence type="ECO:0000313" key="5">
    <source>
        <dbReference type="EMBL" id="MDH8678129.1"/>
    </source>
</evidence>